<dbReference type="AlphaFoldDB" id="A0A2P2MU37"/>
<reference evidence="1" key="1">
    <citation type="submission" date="2018-02" db="EMBL/GenBank/DDBJ databases">
        <title>Rhizophora mucronata_Transcriptome.</title>
        <authorList>
            <person name="Meera S.P."/>
            <person name="Sreeshan A."/>
            <person name="Augustine A."/>
        </authorList>
    </citation>
    <scope>NUCLEOTIDE SEQUENCE</scope>
    <source>
        <tissue evidence="1">Leaf</tissue>
    </source>
</reference>
<dbReference type="EMBL" id="GGEC01053227">
    <property type="protein sequence ID" value="MBX33711.1"/>
    <property type="molecule type" value="Transcribed_RNA"/>
</dbReference>
<protein>
    <submittedName>
        <fullName evidence="1">Uncharacterized protein</fullName>
    </submittedName>
</protein>
<evidence type="ECO:0000313" key="1">
    <source>
        <dbReference type="EMBL" id="MBX33711.1"/>
    </source>
</evidence>
<name>A0A2P2MU37_RHIMU</name>
<proteinExistence type="predicted"/>
<organism evidence="1">
    <name type="scientific">Rhizophora mucronata</name>
    <name type="common">Asiatic mangrove</name>
    <dbReference type="NCBI Taxonomy" id="61149"/>
    <lineage>
        <taxon>Eukaryota</taxon>
        <taxon>Viridiplantae</taxon>
        <taxon>Streptophyta</taxon>
        <taxon>Embryophyta</taxon>
        <taxon>Tracheophyta</taxon>
        <taxon>Spermatophyta</taxon>
        <taxon>Magnoliopsida</taxon>
        <taxon>eudicotyledons</taxon>
        <taxon>Gunneridae</taxon>
        <taxon>Pentapetalae</taxon>
        <taxon>rosids</taxon>
        <taxon>fabids</taxon>
        <taxon>Malpighiales</taxon>
        <taxon>Rhizophoraceae</taxon>
        <taxon>Rhizophora</taxon>
    </lineage>
</organism>
<sequence>MDTQQKLQVNSNSMQVSACMWLCFSEFLE</sequence>
<accession>A0A2P2MU37</accession>